<sequence length="242" mass="25114">MTSLFVRRMTASASASGPPVLLIHGLASRGRVDWPDADWAKPLAAAGRDVYVVDLPAHGAAPRPDAPVGTAEVIDLLAEVVEQAGGEADVIGYSLGARLAWDLAAHRTRRCAVRRAVLGGLSTIEPLIHVDLDAARAAIAGGPEPTDPLTATIVRMSRLPGLDPAAVLNVVEGMAAEPFDSRAHPPAVPVLLLGGVDDPLARGLAQLADVLPDARVQTVPGDHLTALHTPEFRAAAFAFFGV</sequence>
<reference evidence="2 3" key="1">
    <citation type="submission" date="2023-06" db="EMBL/GenBank/DDBJ databases">
        <title>Microbacterium sp. nov., isolated from a waste landfill.</title>
        <authorList>
            <person name="Wen W."/>
        </authorList>
    </citation>
    <scope>NUCLEOTIDE SEQUENCE [LARGE SCALE GENOMIC DNA]</scope>
    <source>
        <strain evidence="2 3">ASV49</strain>
    </source>
</reference>
<dbReference type="EMBL" id="JASXSZ010000004">
    <property type="protein sequence ID" value="MDL9980229.1"/>
    <property type="molecule type" value="Genomic_DNA"/>
</dbReference>
<feature type="domain" description="AB hydrolase-1" evidence="1">
    <location>
        <begin position="20"/>
        <end position="232"/>
    </location>
</feature>
<organism evidence="2 3">
    <name type="scientific">Microbacterium candidum</name>
    <dbReference type="NCBI Taxonomy" id="3041922"/>
    <lineage>
        <taxon>Bacteria</taxon>
        <taxon>Bacillati</taxon>
        <taxon>Actinomycetota</taxon>
        <taxon>Actinomycetes</taxon>
        <taxon>Micrococcales</taxon>
        <taxon>Microbacteriaceae</taxon>
        <taxon>Microbacterium</taxon>
    </lineage>
</organism>
<keyword evidence="2" id="KW-0378">Hydrolase</keyword>
<evidence type="ECO:0000313" key="3">
    <source>
        <dbReference type="Proteomes" id="UP001235064"/>
    </source>
</evidence>
<dbReference type="InterPro" id="IPR000073">
    <property type="entry name" value="AB_hydrolase_1"/>
</dbReference>
<accession>A0ABT7N0K0</accession>
<protein>
    <submittedName>
        <fullName evidence="2">Alpha/beta fold hydrolase</fullName>
    </submittedName>
</protein>
<name>A0ABT7N0K0_9MICO</name>
<evidence type="ECO:0000313" key="2">
    <source>
        <dbReference type="EMBL" id="MDL9980229.1"/>
    </source>
</evidence>
<dbReference type="InterPro" id="IPR050228">
    <property type="entry name" value="Carboxylesterase_BioH"/>
</dbReference>
<proteinExistence type="predicted"/>
<dbReference type="PANTHER" id="PTHR43194:SF5">
    <property type="entry name" value="PIMELOYL-[ACYL-CARRIER PROTEIN] METHYL ESTER ESTERASE"/>
    <property type="match status" value="1"/>
</dbReference>
<dbReference type="Gene3D" id="3.40.50.1820">
    <property type="entry name" value="alpha/beta hydrolase"/>
    <property type="match status" value="1"/>
</dbReference>
<dbReference type="SUPFAM" id="SSF53474">
    <property type="entry name" value="alpha/beta-Hydrolases"/>
    <property type="match status" value="1"/>
</dbReference>
<keyword evidence="3" id="KW-1185">Reference proteome</keyword>
<dbReference type="InterPro" id="IPR029058">
    <property type="entry name" value="AB_hydrolase_fold"/>
</dbReference>
<dbReference type="Proteomes" id="UP001235064">
    <property type="component" value="Unassembled WGS sequence"/>
</dbReference>
<dbReference type="GO" id="GO:0016787">
    <property type="term" value="F:hydrolase activity"/>
    <property type="evidence" value="ECO:0007669"/>
    <property type="project" value="UniProtKB-KW"/>
</dbReference>
<comment type="caution">
    <text evidence="2">The sequence shown here is derived from an EMBL/GenBank/DDBJ whole genome shotgun (WGS) entry which is preliminary data.</text>
</comment>
<dbReference type="RefSeq" id="WP_286289186.1">
    <property type="nucleotide sequence ID" value="NZ_JASXSZ010000004.1"/>
</dbReference>
<dbReference type="Pfam" id="PF12697">
    <property type="entry name" value="Abhydrolase_6"/>
    <property type="match status" value="1"/>
</dbReference>
<dbReference type="PANTHER" id="PTHR43194">
    <property type="entry name" value="HYDROLASE ALPHA/BETA FOLD FAMILY"/>
    <property type="match status" value="1"/>
</dbReference>
<gene>
    <name evidence="2" type="ORF">QSV35_12880</name>
</gene>
<evidence type="ECO:0000259" key="1">
    <source>
        <dbReference type="Pfam" id="PF12697"/>
    </source>
</evidence>